<dbReference type="SFLD" id="SFLDS00029">
    <property type="entry name" value="Radical_SAM"/>
    <property type="match status" value="1"/>
</dbReference>
<dbReference type="EMBL" id="AP024355">
    <property type="protein sequence ID" value="BCR04581.1"/>
    <property type="molecule type" value="Genomic_DNA"/>
</dbReference>
<dbReference type="Proteomes" id="UP001319827">
    <property type="component" value="Chromosome"/>
</dbReference>
<reference evidence="8 9" key="1">
    <citation type="journal article" date="2016" name="C (Basel)">
        <title>Selective Growth of and Electricity Production by Marine Exoelectrogenic Bacteria in Self-Aggregated Hydrogel of Microbially Reduced Graphene Oxide.</title>
        <authorList>
            <person name="Yoshida N."/>
            <person name="Goto Y."/>
            <person name="Miyata Y."/>
        </authorList>
    </citation>
    <scope>NUCLEOTIDE SEQUENCE [LARGE SCALE GENOMIC DNA]</scope>
    <source>
        <strain evidence="8 9">NIT-T3</strain>
    </source>
</reference>
<dbReference type="InterPro" id="IPR007197">
    <property type="entry name" value="rSAM"/>
</dbReference>
<keyword evidence="3" id="KW-0949">S-adenosyl-L-methionine</keyword>
<keyword evidence="2" id="KW-0004">4Fe-4S</keyword>
<gene>
    <name evidence="8" type="ORF">DESUT3_16500</name>
</gene>
<evidence type="ECO:0000256" key="5">
    <source>
        <dbReference type="ARBA" id="ARBA00023004"/>
    </source>
</evidence>
<dbReference type="Gene3D" id="3.20.20.70">
    <property type="entry name" value="Aldolase class I"/>
    <property type="match status" value="1"/>
</dbReference>
<dbReference type="InterPro" id="IPR013785">
    <property type="entry name" value="Aldolase_TIM"/>
</dbReference>
<comment type="cofactor">
    <cofactor evidence="1">
        <name>[4Fe-4S] cluster</name>
        <dbReference type="ChEBI" id="CHEBI:49883"/>
    </cofactor>
</comment>
<evidence type="ECO:0000256" key="1">
    <source>
        <dbReference type="ARBA" id="ARBA00001966"/>
    </source>
</evidence>
<keyword evidence="9" id="KW-1185">Reference proteome</keyword>
<dbReference type="PANTHER" id="PTHR30544:SF5">
    <property type="entry name" value="RADICAL SAM CORE DOMAIN-CONTAINING PROTEIN"/>
    <property type="match status" value="1"/>
</dbReference>
<dbReference type="InterPro" id="IPR058240">
    <property type="entry name" value="rSAM_sf"/>
</dbReference>
<protein>
    <submittedName>
        <fullName evidence="8">Radical SAM protein</fullName>
    </submittedName>
</protein>
<proteinExistence type="predicted"/>
<feature type="domain" description="Radical SAM core" evidence="7">
    <location>
        <begin position="24"/>
        <end position="248"/>
    </location>
</feature>
<evidence type="ECO:0000256" key="6">
    <source>
        <dbReference type="ARBA" id="ARBA00023014"/>
    </source>
</evidence>
<evidence type="ECO:0000259" key="7">
    <source>
        <dbReference type="PROSITE" id="PS51918"/>
    </source>
</evidence>
<keyword evidence="5" id="KW-0408">Iron</keyword>
<evidence type="ECO:0000256" key="3">
    <source>
        <dbReference type="ARBA" id="ARBA00022691"/>
    </source>
</evidence>
<evidence type="ECO:0000256" key="2">
    <source>
        <dbReference type="ARBA" id="ARBA00022485"/>
    </source>
</evidence>
<dbReference type="PROSITE" id="PS51918">
    <property type="entry name" value="RADICAL_SAM"/>
    <property type="match status" value="1"/>
</dbReference>
<dbReference type="PANTHER" id="PTHR30544">
    <property type="entry name" value="23S RRNA METHYLTRANSFERASE"/>
    <property type="match status" value="1"/>
</dbReference>
<sequence>MAEPFRNDKFPVRLADGHEVESVYYGSGTLCISSQAGCAVGCPFCASGKSGLLRNLSVEEMQLQVDEAGRRGHRPRRITLSGIGEPLHNPAAVARFITLSATEGLPVSLTTTGHPLARLEEFLHLPHNGLMLSLHAGSSALHRRLVPHGADFEELWAVLERHWPLLSRRRRRKLGVNFLLLAGVNDGSAELQTLAERLRTFPELTLHLLTCNPVPASPFASPPDEAVAEIHARLAGQGINVRRPNPWRVRLEGGCGTLLLRRGARP</sequence>
<evidence type="ECO:0000313" key="9">
    <source>
        <dbReference type="Proteomes" id="UP001319827"/>
    </source>
</evidence>
<dbReference type="SUPFAM" id="SSF102114">
    <property type="entry name" value="Radical SAM enzymes"/>
    <property type="match status" value="1"/>
</dbReference>
<dbReference type="Pfam" id="PF04055">
    <property type="entry name" value="Radical_SAM"/>
    <property type="match status" value="1"/>
</dbReference>
<keyword evidence="6" id="KW-0411">Iron-sulfur</keyword>
<name>A0ABM8HV40_9BACT</name>
<evidence type="ECO:0000256" key="4">
    <source>
        <dbReference type="ARBA" id="ARBA00022723"/>
    </source>
</evidence>
<evidence type="ECO:0000313" key="8">
    <source>
        <dbReference type="EMBL" id="BCR04581.1"/>
    </source>
</evidence>
<dbReference type="RefSeq" id="WP_221252038.1">
    <property type="nucleotide sequence ID" value="NZ_AP024355.1"/>
</dbReference>
<dbReference type="CDD" id="cd01335">
    <property type="entry name" value="Radical_SAM"/>
    <property type="match status" value="1"/>
</dbReference>
<keyword evidence="4" id="KW-0479">Metal-binding</keyword>
<dbReference type="InterPro" id="IPR040072">
    <property type="entry name" value="Methyltransferase_A"/>
</dbReference>
<reference evidence="8 9" key="2">
    <citation type="journal article" date="2021" name="Int. J. Syst. Evol. Microbiol.">
        <title>Isolation and Polyphasic Characterization of Desulfuromonas versatilis sp. Nov., an Electrogenic Bacteria Capable of Versatile Metabolism Isolated from a Graphene Oxide-Reducing Enrichment Culture.</title>
        <authorList>
            <person name="Xie L."/>
            <person name="Yoshida N."/>
            <person name="Ishii S."/>
            <person name="Meng L."/>
        </authorList>
    </citation>
    <scope>NUCLEOTIDE SEQUENCE [LARGE SCALE GENOMIC DNA]</scope>
    <source>
        <strain evidence="8 9">NIT-T3</strain>
    </source>
</reference>
<organism evidence="8 9">
    <name type="scientific">Desulfuromonas versatilis</name>
    <dbReference type="NCBI Taxonomy" id="2802975"/>
    <lineage>
        <taxon>Bacteria</taxon>
        <taxon>Pseudomonadati</taxon>
        <taxon>Thermodesulfobacteriota</taxon>
        <taxon>Desulfuromonadia</taxon>
        <taxon>Desulfuromonadales</taxon>
        <taxon>Desulfuromonadaceae</taxon>
        <taxon>Desulfuromonas</taxon>
    </lineage>
</organism>
<accession>A0ABM8HV40</accession>